<evidence type="ECO:0000256" key="6">
    <source>
        <dbReference type="ARBA" id="ARBA00022729"/>
    </source>
</evidence>
<feature type="signal peptide" evidence="8">
    <location>
        <begin position="1"/>
        <end position="22"/>
    </location>
</feature>
<evidence type="ECO:0000256" key="3">
    <source>
        <dbReference type="ARBA" id="ARBA00022525"/>
    </source>
</evidence>
<evidence type="ECO:0000256" key="1">
    <source>
        <dbReference type="ARBA" id="ARBA00004613"/>
    </source>
</evidence>
<feature type="chain" id="PRO_5003217274" evidence="8">
    <location>
        <begin position="23"/>
        <end position="72"/>
    </location>
</feature>
<dbReference type="Pfam" id="PF03032">
    <property type="entry name" value="FSAP_sig_propep"/>
    <property type="match status" value="1"/>
</dbReference>
<organism evidence="11">
    <name type="scientific">Amolops hainanensis</name>
    <name type="common">Hainan sucker frog</name>
    <dbReference type="NCBI Taxonomy" id="327960"/>
    <lineage>
        <taxon>Eukaryota</taxon>
        <taxon>Metazoa</taxon>
        <taxon>Chordata</taxon>
        <taxon>Craniata</taxon>
        <taxon>Vertebrata</taxon>
        <taxon>Euteleostomi</taxon>
        <taxon>Amphibia</taxon>
        <taxon>Batrachia</taxon>
        <taxon>Anura</taxon>
        <taxon>Neobatrachia</taxon>
        <taxon>Ranoidea</taxon>
        <taxon>Ranidae</taxon>
        <taxon>Amolops</taxon>
    </lineage>
</organism>
<keyword evidence="7" id="KW-1015">Disulfide bond</keyword>
<protein>
    <submittedName>
        <fullName evidence="11">Hainanensisin-D1 antimicrobial peptide</fullName>
    </submittedName>
</protein>
<evidence type="ECO:0000256" key="4">
    <source>
        <dbReference type="ARBA" id="ARBA00022529"/>
    </source>
</evidence>
<accession>E7EKF5</accession>
<dbReference type="GO" id="GO:0005576">
    <property type="term" value="C:extracellular region"/>
    <property type="evidence" value="ECO:0007669"/>
    <property type="project" value="UniProtKB-SubCell"/>
</dbReference>
<dbReference type="EMBL" id="HQ735132">
    <property type="protein sequence ID" value="ADV36155.1"/>
    <property type="molecule type" value="mRNA"/>
</dbReference>
<keyword evidence="6 8" id="KW-0732">Signal</keyword>
<evidence type="ECO:0000256" key="5">
    <source>
        <dbReference type="ARBA" id="ARBA00022685"/>
    </source>
</evidence>
<evidence type="ECO:0000256" key="7">
    <source>
        <dbReference type="ARBA" id="ARBA00023157"/>
    </source>
</evidence>
<sequence length="72" mass="8075">MFTLKKSLLLLFVLGIISLSLCEQERNADEDEGEDVEEVKRNLWNTIKETGKKFAVGLLDKIKCGITGTCKT</sequence>
<feature type="domain" description="Frog antimicrobial peptide propeptide" evidence="9">
    <location>
        <begin position="2"/>
        <end position="38"/>
    </location>
</feature>
<dbReference type="InterPro" id="IPR004275">
    <property type="entry name" value="Frog_antimicrobial_propeptide"/>
</dbReference>
<dbReference type="GO" id="GO:0006952">
    <property type="term" value="P:defense response"/>
    <property type="evidence" value="ECO:0007669"/>
    <property type="project" value="UniProtKB-KW"/>
</dbReference>
<dbReference type="AlphaFoldDB" id="E7EKF5"/>
<evidence type="ECO:0000259" key="9">
    <source>
        <dbReference type="Pfam" id="PF03032"/>
    </source>
</evidence>
<comment type="subcellular location">
    <subcellularLocation>
        <location evidence="1">Secreted</location>
    </subcellularLocation>
</comment>
<evidence type="ECO:0000313" key="11">
    <source>
        <dbReference type="EMBL" id="ADV36155.1"/>
    </source>
</evidence>
<reference evidence="11" key="1">
    <citation type="submission" date="2010-12" db="EMBL/GenBank/DDBJ databases">
        <title>Antimicrobial peptides from amphibian skin of Amolops hainanensis.</title>
        <authorList>
            <person name="Wang H."/>
            <person name="Liu J."/>
        </authorList>
    </citation>
    <scope>NUCLEOTIDE SEQUENCE</scope>
</reference>
<name>E7EKF5_9NEOB</name>
<dbReference type="InterPro" id="IPR012521">
    <property type="entry name" value="Antimicrobial_frog_2"/>
</dbReference>
<keyword evidence="2" id="KW-0878">Amphibian defense peptide</keyword>
<proteinExistence type="evidence at transcript level"/>
<keyword evidence="4" id="KW-0929">Antimicrobial</keyword>
<evidence type="ECO:0000256" key="2">
    <source>
        <dbReference type="ARBA" id="ARBA00022446"/>
    </source>
</evidence>
<evidence type="ECO:0000259" key="10">
    <source>
        <dbReference type="Pfam" id="PF08023"/>
    </source>
</evidence>
<keyword evidence="3" id="KW-0964">Secreted</keyword>
<dbReference type="Pfam" id="PF08023">
    <property type="entry name" value="Antimicrobial_2"/>
    <property type="match status" value="1"/>
</dbReference>
<evidence type="ECO:0000256" key="8">
    <source>
        <dbReference type="SAM" id="SignalP"/>
    </source>
</evidence>
<keyword evidence="5" id="KW-0165">Cleavage on pair of basic residues</keyword>
<feature type="domain" description="Frog antimicrobial peptide brevinin-2/esculentin type" evidence="10">
    <location>
        <begin position="46"/>
        <end position="70"/>
    </location>
</feature>